<sequence>MASSNHNHAKFQFRLDFINKLLLDYLMLSPEVVKDTKITPIQYEPDFPFKYNNFVYHISLPDPPPETSVSFSKTHMTSPGCVPIPSGTISFILRLSNLDAEGLYQATRVDNEVGILNLASTALAHTKPGIVPRVFGWEANTGSEKIGWILQECMSGEPLSEFSEWSLAQKIEILGQVAEILKSLQDFRIPQSVEGWGGVMFDDSGVLVGAPMTVVGAGPWNSLAESFEGRFKEALNMADSNAQLRGWRSNGVRERIDRFVEYGLAPLIAQFESKNDRCIVHGDFTTDNLLYDPKTGRITALLDYDFSCIQHPAYEFFCSFGTWDGQVTGWSSDPLAASFQLAKLTGRFPSRLVAQDDPDIDWEVAEAWEVELQKLDVTRPSSLQGIDKIAVVETLLGSLLPWKLTNEDALKKNPDEEKRKMVRQHGEREIDGILKHLGF</sequence>
<dbReference type="PANTHER" id="PTHR21310:SF15">
    <property type="entry name" value="AMINOGLYCOSIDE PHOSPHOTRANSFERASE DOMAIN-CONTAINING PROTEIN"/>
    <property type="match status" value="1"/>
</dbReference>
<dbReference type="STRING" id="914237.A0A1E1LPX7"/>
<dbReference type="SUPFAM" id="SSF56112">
    <property type="entry name" value="Protein kinase-like (PK-like)"/>
    <property type="match status" value="1"/>
</dbReference>
<accession>A0A1E1LPX7</accession>
<organism evidence="2 3">
    <name type="scientific">Rhynchosporium graminicola</name>
    <dbReference type="NCBI Taxonomy" id="2792576"/>
    <lineage>
        <taxon>Eukaryota</taxon>
        <taxon>Fungi</taxon>
        <taxon>Dikarya</taxon>
        <taxon>Ascomycota</taxon>
        <taxon>Pezizomycotina</taxon>
        <taxon>Leotiomycetes</taxon>
        <taxon>Helotiales</taxon>
        <taxon>Ploettnerulaceae</taxon>
        <taxon>Rhynchosporium</taxon>
    </lineage>
</organism>
<protein>
    <recommendedName>
        <fullName evidence="1">Aminoglycoside phosphotransferase domain-containing protein</fullName>
    </recommendedName>
</protein>
<evidence type="ECO:0000313" key="2">
    <source>
        <dbReference type="EMBL" id="CZT12545.1"/>
    </source>
</evidence>
<keyword evidence="3" id="KW-1185">Reference proteome</keyword>
<feature type="domain" description="Aminoglycoside phosphotransferase" evidence="1">
    <location>
        <begin position="90"/>
        <end position="324"/>
    </location>
</feature>
<dbReference type="InParanoid" id="A0A1E1LPX7"/>
<dbReference type="PANTHER" id="PTHR21310">
    <property type="entry name" value="AMINOGLYCOSIDE PHOSPHOTRANSFERASE-RELATED-RELATED"/>
    <property type="match status" value="1"/>
</dbReference>
<comment type="caution">
    <text evidence="2">The sequence shown here is derived from an EMBL/GenBank/DDBJ whole genome shotgun (WGS) entry which is preliminary data.</text>
</comment>
<dbReference type="AlphaFoldDB" id="A0A1E1LPX7"/>
<evidence type="ECO:0000313" key="3">
    <source>
        <dbReference type="Proteomes" id="UP000178129"/>
    </source>
</evidence>
<dbReference type="Proteomes" id="UP000178129">
    <property type="component" value="Unassembled WGS sequence"/>
</dbReference>
<gene>
    <name evidence="2" type="ORF">RCO7_11554</name>
</gene>
<dbReference type="InterPro" id="IPR002575">
    <property type="entry name" value="Aminoglycoside_PTrfase"/>
</dbReference>
<dbReference type="Gene3D" id="3.90.1200.10">
    <property type="match status" value="1"/>
</dbReference>
<dbReference type="EMBL" id="FJUW01000073">
    <property type="protein sequence ID" value="CZT12545.1"/>
    <property type="molecule type" value="Genomic_DNA"/>
</dbReference>
<name>A0A1E1LPX7_9HELO</name>
<reference evidence="3" key="1">
    <citation type="submission" date="2016-03" db="EMBL/GenBank/DDBJ databases">
        <authorList>
            <person name="Ploux O."/>
        </authorList>
    </citation>
    <scope>NUCLEOTIDE SEQUENCE [LARGE SCALE GENOMIC DNA]</scope>
    <source>
        <strain evidence="3">UK7</strain>
    </source>
</reference>
<dbReference type="InterPro" id="IPR011009">
    <property type="entry name" value="Kinase-like_dom_sf"/>
</dbReference>
<dbReference type="InterPro" id="IPR051678">
    <property type="entry name" value="AGP_Transferase"/>
</dbReference>
<proteinExistence type="predicted"/>
<dbReference type="Pfam" id="PF01636">
    <property type="entry name" value="APH"/>
    <property type="match status" value="1"/>
</dbReference>
<evidence type="ECO:0000259" key="1">
    <source>
        <dbReference type="Pfam" id="PF01636"/>
    </source>
</evidence>